<evidence type="ECO:0000313" key="1">
    <source>
        <dbReference type="EMBL" id="AAX68408.1"/>
    </source>
</evidence>
<protein>
    <submittedName>
        <fullName evidence="1">Uncharacterized protein</fullName>
    </submittedName>
</protein>
<reference evidence="1" key="1">
    <citation type="submission" date="2004-12" db="EMBL/GenBank/DDBJ databases">
        <authorList>
            <person name="Zhang X."/>
            <person name="Liang Z."/>
            <person name="Peng H."/>
            <person name="Zhang Z."/>
        </authorList>
    </citation>
    <scope>NUCLEOTIDE SEQUENCE</scope>
</reference>
<proteinExistence type="predicted"/>
<organism evidence="1">
    <name type="scientific">Clostera anachoreta granulovirus</name>
    <dbReference type="NCBI Taxonomy" id="283675"/>
    <lineage>
        <taxon>Viruses</taxon>
        <taxon>Viruses incertae sedis</taxon>
        <taxon>Naldaviricetes</taxon>
        <taxon>Lefavirales</taxon>
        <taxon>Baculoviridae</taxon>
        <taxon>Betabaculovirus</taxon>
        <taxon>Betabaculovirus clanachoretae</taxon>
    </lineage>
</organism>
<accession>Q0VHB2</accession>
<reference evidence="1" key="2">
    <citation type="journal article" date="2006" name="Virus Res.">
        <title>Location and phylogenetic analysis of the region immediately upstream of the granulin gene of the Clostera anachoreta granulovirus.</title>
        <authorList>
            <person name="Zhang X.X."/>
            <person name="Liang Z.P."/>
            <person name="Peng H.Y."/>
            <person name="Zhang Z.X."/>
            <person name="Tang X.C."/>
            <person name="Zhao S.L."/>
            <person name="Xiao Y.Z."/>
            <person name="Zhang W.J."/>
        </authorList>
    </citation>
    <scope>NUCLEOTIDE SEQUENCE</scope>
</reference>
<name>Q0VHB2_9BBAC</name>
<dbReference type="EMBL" id="AY880963">
    <property type="protein sequence ID" value="AAX68408.1"/>
    <property type="molecule type" value="Genomic_DNA"/>
</dbReference>
<sequence length="94" mass="11229">MVRIGSYSASRIRSFFCLTSFNTDPRLLRWWLSITQVVPSCRLYLKDLLYPIFFVKTKYPYKKHDQDLRVSTPYNMTLHCVNPLSLLVFQYTLL</sequence>